<dbReference type="PANTHER" id="PTHR23417">
    <property type="entry name" value="3-DEOXY-D-MANNO-OCTULOSONIC-ACID TRANSFERASE/TRNA GUANINE-N 7 - -METHYLTRANSFERASE"/>
    <property type="match status" value="1"/>
</dbReference>
<dbReference type="EMBL" id="BMDH01000002">
    <property type="protein sequence ID" value="GGI14493.1"/>
    <property type="molecule type" value="Genomic_DNA"/>
</dbReference>
<dbReference type="HAMAP" id="MF_01057">
    <property type="entry name" value="tRNA_methyltr_TrmB"/>
    <property type="match status" value="1"/>
</dbReference>
<keyword evidence="6 7" id="KW-0819">tRNA processing</keyword>
<feature type="binding site" evidence="7">
    <location>
        <position position="147"/>
    </location>
    <ligand>
        <name>S-adenosyl-L-methionine</name>
        <dbReference type="ChEBI" id="CHEBI:59789"/>
    </ligand>
</feature>
<keyword evidence="10" id="KW-1185">Reference proteome</keyword>
<dbReference type="GO" id="GO:0043527">
    <property type="term" value="C:tRNA methyltransferase complex"/>
    <property type="evidence" value="ECO:0007669"/>
    <property type="project" value="TreeGrafter"/>
</dbReference>
<comment type="function">
    <text evidence="2 7">Catalyzes the formation of N(7)-methylguanine at position 46 (m7G46) in tRNA.</text>
</comment>
<keyword evidence="3 7" id="KW-0489">Methyltransferase</keyword>
<protein>
    <recommendedName>
        <fullName evidence="7">tRNA (guanine-N(7)-)-methyltransferase</fullName>
        <ecNumber evidence="7">2.1.1.33</ecNumber>
    </recommendedName>
    <alternativeName>
        <fullName evidence="7">tRNA (guanine(46)-N(7))-methyltransferase</fullName>
    </alternativeName>
    <alternativeName>
        <fullName evidence="7">tRNA(m7G46)-methyltransferase</fullName>
    </alternativeName>
</protein>
<evidence type="ECO:0000256" key="1">
    <source>
        <dbReference type="ARBA" id="ARBA00000142"/>
    </source>
</evidence>
<gene>
    <name evidence="7 9" type="primary">trmB</name>
    <name evidence="9" type="ORF">GCM10007377_11210</name>
</gene>
<evidence type="ECO:0000256" key="3">
    <source>
        <dbReference type="ARBA" id="ARBA00022603"/>
    </source>
</evidence>
<keyword evidence="5 7" id="KW-0949">S-adenosyl-L-methionine</keyword>
<dbReference type="InterPro" id="IPR003358">
    <property type="entry name" value="tRNA_(Gua-N-7)_MeTrfase_Trmb"/>
</dbReference>
<evidence type="ECO:0000313" key="9">
    <source>
        <dbReference type="EMBL" id="GGI14493.1"/>
    </source>
</evidence>
<feature type="binding site" evidence="7">
    <location>
        <position position="172"/>
    </location>
    <ligand>
        <name>S-adenosyl-L-methionine</name>
        <dbReference type="ChEBI" id="CHEBI:59789"/>
    </ligand>
</feature>
<dbReference type="AlphaFoldDB" id="A0A8J3AQF9"/>
<reference evidence="9" key="2">
    <citation type="submission" date="2020-09" db="EMBL/GenBank/DDBJ databases">
        <authorList>
            <person name="Sun Q."/>
            <person name="Sedlacek I."/>
        </authorList>
    </citation>
    <scope>NUCLEOTIDE SEQUENCE</scope>
    <source>
        <strain evidence="9">CCM 8606</strain>
    </source>
</reference>
<dbReference type="SUPFAM" id="SSF53335">
    <property type="entry name" value="S-adenosyl-L-methionine-dependent methyltransferases"/>
    <property type="match status" value="1"/>
</dbReference>
<dbReference type="GO" id="GO:0008176">
    <property type="term" value="F:tRNA (guanine(46)-N7)-methyltransferase activity"/>
    <property type="evidence" value="ECO:0007669"/>
    <property type="project" value="UniProtKB-UniRule"/>
</dbReference>
<feature type="binding site" evidence="7">
    <location>
        <position position="199"/>
    </location>
    <ligand>
        <name>S-adenosyl-L-methionine</name>
        <dbReference type="ChEBI" id="CHEBI:59789"/>
    </ligand>
</feature>
<proteinExistence type="inferred from homology"/>
<evidence type="ECO:0000256" key="8">
    <source>
        <dbReference type="SAM" id="MobiDB-lite"/>
    </source>
</evidence>
<feature type="binding site" evidence="7">
    <location>
        <position position="225"/>
    </location>
    <ligand>
        <name>substrate</name>
    </ligand>
</feature>
<dbReference type="Gene3D" id="3.40.50.150">
    <property type="entry name" value="Vaccinia Virus protein VP39"/>
    <property type="match status" value="1"/>
</dbReference>
<comment type="pathway">
    <text evidence="7">tRNA modification; N(7)-methylguanine-tRNA biosynthesis.</text>
</comment>
<comment type="catalytic activity">
    <reaction evidence="1 7">
        <text>guanosine(46) in tRNA + S-adenosyl-L-methionine = N(7)-methylguanosine(46) in tRNA + S-adenosyl-L-homocysteine</text>
        <dbReference type="Rhea" id="RHEA:42708"/>
        <dbReference type="Rhea" id="RHEA-COMP:10188"/>
        <dbReference type="Rhea" id="RHEA-COMP:10189"/>
        <dbReference type="ChEBI" id="CHEBI:57856"/>
        <dbReference type="ChEBI" id="CHEBI:59789"/>
        <dbReference type="ChEBI" id="CHEBI:74269"/>
        <dbReference type="ChEBI" id="CHEBI:74480"/>
        <dbReference type="EC" id="2.1.1.33"/>
    </reaction>
</comment>
<evidence type="ECO:0000313" key="10">
    <source>
        <dbReference type="Proteomes" id="UP000619536"/>
    </source>
</evidence>
<dbReference type="UniPathway" id="UPA00989"/>
<feature type="binding site" evidence="7">
    <location>
        <position position="221"/>
    </location>
    <ligand>
        <name>S-adenosyl-L-methionine</name>
        <dbReference type="ChEBI" id="CHEBI:59789"/>
    </ligand>
</feature>
<accession>A0A8J3AQF9</accession>
<reference evidence="9" key="1">
    <citation type="journal article" date="2014" name="Int. J. Syst. Evol. Microbiol.">
        <title>Complete genome sequence of Corynebacterium casei LMG S-19264T (=DSM 44701T), isolated from a smear-ripened cheese.</title>
        <authorList>
            <consortium name="US DOE Joint Genome Institute (JGI-PGF)"/>
            <person name="Walter F."/>
            <person name="Albersmeier A."/>
            <person name="Kalinowski J."/>
            <person name="Ruckert C."/>
        </authorList>
    </citation>
    <scope>NUCLEOTIDE SEQUENCE</scope>
    <source>
        <strain evidence="9">CCM 8606</strain>
    </source>
</reference>
<evidence type="ECO:0000256" key="6">
    <source>
        <dbReference type="ARBA" id="ARBA00022694"/>
    </source>
</evidence>
<dbReference type="Proteomes" id="UP000619536">
    <property type="component" value="Unassembled WGS sequence"/>
</dbReference>
<dbReference type="Pfam" id="PF02390">
    <property type="entry name" value="Methyltransf_4"/>
    <property type="match status" value="1"/>
</dbReference>
<sequence length="355" mass="40340">MNDICDIARKYESAIGQKDEEMSGRMGGKENMNEYGVNEESVEQTAERVEERGELKRQAELREQEKQRAQEEQNQEREVQKHFRPLMSFVRRTSRLDKRLQHAWDAYADQYLLDIQGEHELSVATDVRIDKAWLRQQFGNDNPVIVEIGSGQGENVVAAAAANPYVNFIAVEVYQPGVAHTMLLAGKQGLNNVKVAQVNAPELFEHMADGIVSEVWTYFPDPWPKMRHHKRRLVQDSLAQQVHRVLAQTLAEHGERVDSVDAADAGVWRIATDIDDYALHVHEVMDVRQDFMNEGSVQVSLPTEHVGKGNAEDAAQLPHADFLESERFAGRVLTNFEKKGLQAGRTIHDFTYRAV</sequence>
<organism evidence="9 10">
    <name type="scientific">Galliscardovia ingluviei</name>
    <dbReference type="NCBI Taxonomy" id="1769422"/>
    <lineage>
        <taxon>Bacteria</taxon>
        <taxon>Bacillati</taxon>
        <taxon>Actinomycetota</taxon>
        <taxon>Actinomycetes</taxon>
        <taxon>Bifidobacteriales</taxon>
        <taxon>Bifidobacteriaceae</taxon>
        <taxon>Galliscardovia</taxon>
    </lineage>
</organism>
<evidence type="ECO:0000256" key="2">
    <source>
        <dbReference type="ARBA" id="ARBA00003015"/>
    </source>
</evidence>
<comment type="caution">
    <text evidence="7">Lacks conserved residue(s) required for the propagation of feature annotation.</text>
</comment>
<dbReference type="InterPro" id="IPR029063">
    <property type="entry name" value="SAM-dependent_MTases_sf"/>
</dbReference>
<comment type="caution">
    <text evidence="9">The sequence shown here is derived from an EMBL/GenBank/DDBJ whole genome shotgun (WGS) entry which is preliminary data.</text>
</comment>
<feature type="region of interest" description="Disordered" evidence="8">
    <location>
        <begin position="13"/>
        <end position="57"/>
    </location>
</feature>
<comment type="similarity">
    <text evidence="7">Belongs to the class I-like SAM-binding methyltransferase superfamily. TrmB family.</text>
</comment>
<feature type="binding site" evidence="7">
    <location>
        <position position="273"/>
    </location>
    <ligand>
        <name>substrate</name>
    </ligand>
</feature>
<feature type="compositionally biased region" description="Basic and acidic residues" evidence="8">
    <location>
        <begin position="45"/>
        <end position="57"/>
    </location>
</feature>
<evidence type="ECO:0000256" key="5">
    <source>
        <dbReference type="ARBA" id="ARBA00022691"/>
    </source>
</evidence>
<name>A0A8J3AQF9_9BIFI</name>
<dbReference type="InterPro" id="IPR055361">
    <property type="entry name" value="tRNA_methyltr_TrmB_bact"/>
</dbReference>
<dbReference type="PANTHER" id="PTHR23417:SF14">
    <property type="entry name" value="PENTACOTRIPEPTIDE-REPEAT REGION OF PRORP DOMAIN-CONTAINING PROTEIN"/>
    <property type="match status" value="1"/>
</dbReference>
<evidence type="ECO:0000256" key="7">
    <source>
        <dbReference type="HAMAP-Rule" id="MF_01057"/>
    </source>
</evidence>
<feature type="compositionally biased region" description="Basic and acidic residues" evidence="8">
    <location>
        <begin position="13"/>
        <end position="32"/>
    </location>
</feature>
<evidence type="ECO:0000256" key="4">
    <source>
        <dbReference type="ARBA" id="ARBA00022679"/>
    </source>
</evidence>
<keyword evidence="4 7" id="KW-0808">Transferase</keyword>
<dbReference type="EC" id="2.1.1.33" evidence="7"/>
<feature type="binding site" evidence="7">
    <location>
        <begin position="334"/>
        <end position="337"/>
    </location>
    <ligand>
        <name>substrate</name>
    </ligand>
</feature>
<dbReference type="PROSITE" id="PS51625">
    <property type="entry name" value="SAM_MT_TRMB"/>
    <property type="match status" value="1"/>
</dbReference>